<organism evidence="2 3">
    <name type="scientific">Mauremys mutica</name>
    <name type="common">yellowpond turtle</name>
    <dbReference type="NCBI Taxonomy" id="74926"/>
    <lineage>
        <taxon>Eukaryota</taxon>
        <taxon>Metazoa</taxon>
        <taxon>Chordata</taxon>
        <taxon>Craniata</taxon>
        <taxon>Vertebrata</taxon>
        <taxon>Euteleostomi</taxon>
        <taxon>Archelosauria</taxon>
        <taxon>Testudinata</taxon>
        <taxon>Testudines</taxon>
        <taxon>Cryptodira</taxon>
        <taxon>Durocryptodira</taxon>
        <taxon>Testudinoidea</taxon>
        <taxon>Geoemydidae</taxon>
        <taxon>Geoemydinae</taxon>
        <taxon>Mauremys</taxon>
    </lineage>
</organism>
<dbReference type="EMBL" id="JAHDVG010000483">
    <property type="protein sequence ID" value="KAH1171076.1"/>
    <property type="molecule type" value="Genomic_DNA"/>
</dbReference>
<keyword evidence="3" id="KW-1185">Reference proteome</keyword>
<feature type="region of interest" description="Disordered" evidence="1">
    <location>
        <begin position="86"/>
        <end position="110"/>
    </location>
</feature>
<comment type="caution">
    <text evidence="2">The sequence shown here is derived from an EMBL/GenBank/DDBJ whole genome shotgun (WGS) entry which is preliminary data.</text>
</comment>
<dbReference type="Proteomes" id="UP000827986">
    <property type="component" value="Unassembled WGS sequence"/>
</dbReference>
<proteinExistence type="predicted"/>
<accession>A0A9D4AWA2</accession>
<reference evidence="2" key="1">
    <citation type="submission" date="2021-09" db="EMBL/GenBank/DDBJ databases">
        <title>The genome of Mauremys mutica provides insights into the evolution of semi-aquatic lifestyle.</title>
        <authorList>
            <person name="Gong S."/>
            <person name="Gao Y."/>
        </authorList>
    </citation>
    <scope>NUCLEOTIDE SEQUENCE</scope>
    <source>
        <strain evidence="2">MM-2020</strain>
        <tissue evidence="2">Muscle</tissue>
    </source>
</reference>
<protein>
    <submittedName>
        <fullName evidence="2">Uncharacterized protein</fullName>
    </submittedName>
</protein>
<name>A0A9D4AWA2_9SAUR</name>
<evidence type="ECO:0000313" key="2">
    <source>
        <dbReference type="EMBL" id="KAH1171076.1"/>
    </source>
</evidence>
<dbReference type="AlphaFoldDB" id="A0A9D4AWA2"/>
<evidence type="ECO:0000256" key="1">
    <source>
        <dbReference type="SAM" id="MobiDB-lite"/>
    </source>
</evidence>
<evidence type="ECO:0000313" key="3">
    <source>
        <dbReference type="Proteomes" id="UP000827986"/>
    </source>
</evidence>
<sequence length="110" mass="12286">MHTSPTPISCFTSPTHKLVQAYRYVQTSAPHPSLFAHNCRNLLQVKMFNIFLFSVQYFMCMVLRIKPVLQSVLSCGLSSTSFPNGHASHTSHDPAQSEGFRFTGPKSLLV</sequence>
<gene>
    <name evidence="2" type="ORF">KIL84_006694</name>
</gene>